<dbReference type="EMBL" id="JAPDDP010000128">
    <property type="protein sequence ID" value="MDA0185626.1"/>
    <property type="molecule type" value="Genomic_DNA"/>
</dbReference>
<evidence type="ECO:0000256" key="1">
    <source>
        <dbReference type="SAM" id="Phobius"/>
    </source>
</evidence>
<gene>
    <name evidence="2" type="ORF">OJ997_35300</name>
</gene>
<organism evidence="2 3">
    <name type="scientific">Solirubrobacter phytolaccae</name>
    <dbReference type="NCBI Taxonomy" id="1404360"/>
    <lineage>
        <taxon>Bacteria</taxon>
        <taxon>Bacillati</taxon>
        <taxon>Actinomycetota</taxon>
        <taxon>Thermoleophilia</taxon>
        <taxon>Solirubrobacterales</taxon>
        <taxon>Solirubrobacteraceae</taxon>
        <taxon>Solirubrobacter</taxon>
    </lineage>
</organism>
<feature type="transmembrane region" description="Helical" evidence="1">
    <location>
        <begin position="27"/>
        <end position="48"/>
    </location>
</feature>
<dbReference type="Proteomes" id="UP001147653">
    <property type="component" value="Unassembled WGS sequence"/>
</dbReference>
<dbReference type="InterPro" id="IPR025557">
    <property type="entry name" value="DUF4282"/>
</dbReference>
<dbReference type="Pfam" id="PF14110">
    <property type="entry name" value="DUF4282"/>
    <property type="match status" value="1"/>
</dbReference>
<accession>A0A9X3NGD2</accession>
<comment type="caution">
    <text evidence="2">The sequence shown here is derived from an EMBL/GenBank/DDBJ whole genome shotgun (WGS) entry which is preliminary data.</text>
</comment>
<keyword evidence="3" id="KW-1185">Reference proteome</keyword>
<keyword evidence="1" id="KW-0472">Membrane</keyword>
<evidence type="ECO:0000313" key="2">
    <source>
        <dbReference type="EMBL" id="MDA0185626.1"/>
    </source>
</evidence>
<protein>
    <submittedName>
        <fullName evidence="2">DUF4282 domain-containing protein</fullName>
    </submittedName>
</protein>
<dbReference type="AlphaFoldDB" id="A0A9X3NGD2"/>
<proteinExistence type="predicted"/>
<dbReference type="RefSeq" id="WP_270030137.1">
    <property type="nucleotide sequence ID" value="NZ_JAPDDP010000128.1"/>
</dbReference>
<feature type="transmembrane region" description="Helical" evidence="1">
    <location>
        <begin position="75"/>
        <end position="96"/>
    </location>
</feature>
<keyword evidence="1" id="KW-0812">Transmembrane</keyword>
<reference evidence="2" key="1">
    <citation type="submission" date="2022-10" db="EMBL/GenBank/DDBJ databases">
        <title>The WGS of Solirubrobacter phytolaccae KCTC 29190.</title>
        <authorList>
            <person name="Jiang Z."/>
        </authorList>
    </citation>
    <scope>NUCLEOTIDE SEQUENCE</scope>
    <source>
        <strain evidence="2">KCTC 29190</strain>
    </source>
</reference>
<name>A0A9X3NGD2_9ACTN</name>
<sequence>MGDRKGFLGALFDLSFTEFVTTRVVKVLYVLTLVLLVIGYIAIAVVIFTPDEQAGTFNRAGQIVIERESNVGLGVLWLVLIGPLLLFLYTLLYRVFYELIIVVFRIYENTRDQLELTRRAVERDQPAP</sequence>
<evidence type="ECO:0000313" key="3">
    <source>
        <dbReference type="Proteomes" id="UP001147653"/>
    </source>
</evidence>
<keyword evidence="1" id="KW-1133">Transmembrane helix</keyword>